<dbReference type="SUPFAM" id="SSF57180">
    <property type="entry name" value="Cellulose-binding domain"/>
    <property type="match status" value="1"/>
</dbReference>
<feature type="region of interest" description="Disordered" evidence="12">
    <location>
        <begin position="249"/>
        <end position="273"/>
    </location>
</feature>
<dbReference type="PANTHER" id="PTHR40631:SF1">
    <property type="entry name" value="ALPHA-L-ARABINOFURANOSIDASE AXHA-2-RELATED"/>
    <property type="match status" value="1"/>
</dbReference>
<feature type="domain" description="CBM1" evidence="14">
    <location>
        <begin position="358"/>
        <end position="394"/>
    </location>
</feature>
<reference evidence="15" key="2">
    <citation type="submission" date="2023-05" db="EMBL/GenBank/DDBJ databases">
        <authorList>
            <consortium name="Lawrence Berkeley National Laboratory"/>
            <person name="Steindorff A."/>
            <person name="Hensen N."/>
            <person name="Bonometti L."/>
            <person name="Westerberg I."/>
            <person name="Brannstrom I.O."/>
            <person name="Guillou S."/>
            <person name="Cros-Aarteil S."/>
            <person name="Calhoun S."/>
            <person name="Haridas S."/>
            <person name="Kuo A."/>
            <person name="Mondo S."/>
            <person name="Pangilinan J."/>
            <person name="Riley R."/>
            <person name="Labutti K."/>
            <person name="Andreopoulos B."/>
            <person name="Lipzen A."/>
            <person name="Chen C."/>
            <person name="Yanf M."/>
            <person name="Daum C."/>
            <person name="Ng V."/>
            <person name="Clum A."/>
            <person name="Ohm R."/>
            <person name="Martin F."/>
            <person name="Silar P."/>
            <person name="Natvig D."/>
            <person name="Lalanne C."/>
            <person name="Gautier V."/>
            <person name="Ament-Velasquez S.L."/>
            <person name="Kruys A."/>
            <person name="Hutchinson M.I."/>
            <person name="Powell A.J."/>
            <person name="Barry K."/>
            <person name="Miller A.N."/>
            <person name="Grigoriev I.V."/>
            <person name="Debuchy R."/>
            <person name="Gladieux P."/>
            <person name="Thoren M.H."/>
            <person name="Johannesson H."/>
        </authorList>
    </citation>
    <scope>NUCLEOTIDE SEQUENCE</scope>
    <source>
        <strain evidence="15">PSN243</strain>
    </source>
</reference>
<evidence type="ECO:0000256" key="10">
    <source>
        <dbReference type="ARBA" id="ARBA00023326"/>
    </source>
</evidence>
<name>A0AAV9GG86_9PEZI</name>
<evidence type="ECO:0000256" key="13">
    <source>
        <dbReference type="SAM" id="SignalP"/>
    </source>
</evidence>
<evidence type="ECO:0000256" key="6">
    <source>
        <dbReference type="ARBA" id="ARBA00022729"/>
    </source>
</evidence>
<dbReference type="GO" id="GO:0005576">
    <property type="term" value="C:extracellular region"/>
    <property type="evidence" value="ECO:0007669"/>
    <property type="project" value="UniProtKB-SubCell"/>
</dbReference>
<dbReference type="GO" id="GO:0046373">
    <property type="term" value="P:L-arabinose metabolic process"/>
    <property type="evidence" value="ECO:0007669"/>
    <property type="project" value="UniProtKB-UniRule"/>
</dbReference>
<comment type="subcellular location">
    <subcellularLocation>
        <location evidence="2 11">Secreted</location>
    </subcellularLocation>
</comment>
<keyword evidence="7 11" id="KW-0378">Hydrolase</keyword>
<dbReference type="PROSITE" id="PS51164">
    <property type="entry name" value="CBM1_2"/>
    <property type="match status" value="1"/>
</dbReference>
<feature type="compositionally biased region" description="Low complexity" evidence="12">
    <location>
        <begin position="338"/>
        <end position="352"/>
    </location>
</feature>
<keyword evidence="16" id="KW-1185">Reference proteome</keyword>
<proteinExistence type="inferred from homology"/>
<evidence type="ECO:0000313" key="16">
    <source>
        <dbReference type="Proteomes" id="UP001321760"/>
    </source>
</evidence>
<keyword evidence="5" id="KW-0858">Xylan degradation</keyword>
<dbReference type="InterPro" id="IPR005193">
    <property type="entry name" value="GH62_arabinosidase"/>
</dbReference>
<evidence type="ECO:0000256" key="4">
    <source>
        <dbReference type="ARBA" id="ARBA00022525"/>
    </source>
</evidence>
<evidence type="ECO:0000256" key="11">
    <source>
        <dbReference type="RuleBase" id="RU368117"/>
    </source>
</evidence>
<evidence type="ECO:0000256" key="2">
    <source>
        <dbReference type="ARBA" id="ARBA00004613"/>
    </source>
</evidence>
<evidence type="ECO:0000256" key="3">
    <source>
        <dbReference type="ARBA" id="ARBA00007396"/>
    </source>
</evidence>
<feature type="compositionally biased region" description="Pro residues" evidence="12">
    <location>
        <begin position="326"/>
        <end position="337"/>
    </location>
</feature>
<evidence type="ECO:0000256" key="1">
    <source>
        <dbReference type="ARBA" id="ARBA00001462"/>
    </source>
</evidence>
<evidence type="ECO:0000256" key="7">
    <source>
        <dbReference type="ARBA" id="ARBA00022801"/>
    </source>
</evidence>
<keyword evidence="8" id="KW-0119">Carbohydrate metabolism</keyword>
<dbReference type="InterPro" id="IPR023296">
    <property type="entry name" value="Glyco_hydro_beta-prop_sf"/>
</dbReference>
<dbReference type="InterPro" id="IPR035971">
    <property type="entry name" value="CBD_sf"/>
</dbReference>
<dbReference type="GO" id="GO:0030248">
    <property type="term" value="F:cellulose binding"/>
    <property type="evidence" value="ECO:0007669"/>
    <property type="project" value="InterPro"/>
</dbReference>
<dbReference type="Pfam" id="PF00734">
    <property type="entry name" value="CBM_1"/>
    <property type="match status" value="1"/>
</dbReference>
<dbReference type="GO" id="GO:0045493">
    <property type="term" value="P:xylan catabolic process"/>
    <property type="evidence" value="ECO:0007669"/>
    <property type="project" value="UniProtKB-UniRule"/>
</dbReference>
<dbReference type="InterPro" id="IPR000254">
    <property type="entry name" value="CBD"/>
</dbReference>
<comment type="function">
    <text evidence="11">Alpha-L-arabinofuranosidase involved in the hydrolysis of xylan, a major structural heterogeneous polysaccharide found in plant biomass representing the second most abundant polysaccharide in the biosphere, after cellulose.</text>
</comment>
<dbReference type="EMBL" id="MU865955">
    <property type="protein sequence ID" value="KAK4446656.1"/>
    <property type="molecule type" value="Genomic_DNA"/>
</dbReference>
<dbReference type="Gene3D" id="2.115.10.20">
    <property type="entry name" value="Glycosyl hydrolase domain, family 43"/>
    <property type="match status" value="1"/>
</dbReference>
<reference evidence="15" key="1">
    <citation type="journal article" date="2023" name="Mol. Phylogenet. Evol.">
        <title>Genome-scale phylogeny and comparative genomics of the fungal order Sordariales.</title>
        <authorList>
            <person name="Hensen N."/>
            <person name="Bonometti L."/>
            <person name="Westerberg I."/>
            <person name="Brannstrom I.O."/>
            <person name="Guillou S."/>
            <person name="Cros-Aarteil S."/>
            <person name="Calhoun S."/>
            <person name="Haridas S."/>
            <person name="Kuo A."/>
            <person name="Mondo S."/>
            <person name="Pangilinan J."/>
            <person name="Riley R."/>
            <person name="LaButti K."/>
            <person name="Andreopoulos B."/>
            <person name="Lipzen A."/>
            <person name="Chen C."/>
            <person name="Yan M."/>
            <person name="Daum C."/>
            <person name="Ng V."/>
            <person name="Clum A."/>
            <person name="Steindorff A."/>
            <person name="Ohm R.A."/>
            <person name="Martin F."/>
            <person name="Silar P."/>
            <person name="Natvig D.O."/>
            <person name="Lalanne C."/>
            <person name="Gautier V."/>
            <person name="Ament-Velasquez S.L."/>
            <person name="Kruys A."/>
            <person name="Hutchinson M.I."/>
            <person name="Powell A.J."/>
            <person name="Barry K."/>
            <person name="Miller A.N."/>
            <person name="Grigoriev I.V."/>
            <person name="Debuchy R."/>
            <person name="Gladieux P."/>
            <person name="Hiltunen Thoren M."/>
            <person name="Johannesson H."/>
        </authorList>
    </citation>
    <scope>NUCLEOTIDE SEQUENCE</scope>
    <source>
        <strain evidence="15">PSN243</strain>
    </source>
</reference>
<evidence type="ECO:0000256" key="5">
    <source>
        <dbReference type="ARBA" id="ARBA00022651"/>
    </source>
</evidence>
<gene>
    <name evidence="15" type="ORF">QBC34DRAFT_356294</name>
</gene>
<evidence type="ECO:0000259" key="14">
    <source>
        <dbReference type="PROSITE" id="PS51164"/>
    </source>
</evidence>
<feature type="chain" id="PRO_5043384415" description="Alpha-L-arabinofuranosidase" evidence="13">
    <location>
        <begin position="20"/>
        <end position="394"/>
    </location>
</feature>
<feature type="signal peptide" evidence="13">
    <location>
        <begin position="1"/>
        <end position="19"/>
    </location>
</feature>
<dbReference type="SMART" id="SM00236">
    <property type="entry name" value="fCBD"/>
    <property type="match status" value="1"/>
</dbReference>
<protein>
    <recommendedName>
        <fullName evidence="11">Alpha-L-arabinofuranosidase</fullName>
        <ecNumber evidence="11">3.2.1.55</ecNumber>
    </recommendedName>
</protein>
<dbReference type="Proteomes" id="UP001321760">
    <property type="component" value="Unassembled WGS sequence"/>
</dbReference>
<keyword evidence="10" id="KW-0624">Polysaccharide degradation</keyword>
<keyword evidence="6 11" id="KW-0732">Signal</keyword>
<dbReference type="SUPFAM" id="SSF75005">
    <property type="entry name" value="Arabinanase/levansucrase/invertase"/>
    <property type="match status" value="1"/>
</dbReference>
<keyword evidence="9 11" id="KW-0326">Glycosidase</keyword>
<evidence type="ECO:0000256" key="9">
    <source>
        <dbReference type="ARBA" id="ARBA00023295"/>
    </source>
</evidence>
<organism evidence="15 16">
    <name type="scientific">Podospora aff. communis PSN243</name>
    <dbReference type="NCBI Taxonomy" id="3040156"/>
    <lineage>
        <taxon>Eukaryota</taxon>
        <taxon>Fungi</taxon>
        <taxon>Dikarya</taxon>
        <taxon>Ascomycota</taxon>
        <taxon>Pezizomycotina</taxon>
        <taxon>Sordariomycetes</taxon>
        <taxon>Sordariomycetidae</taxon>
        <taxon>Sordariales</taxon>
        <taxon>Podosporaceae</taxon>
        <taxon>Podospora</taxon>
    </lineage>
</organism>
<dbReference type="Pfam" id="PF03664">
    <property type="entry name" value="Glyco_hydro_62"/>
    <property type="match status" value="1"/>
</dbReference>
<comment type="similarity">
    <text evidence="3 11">Belongs to the glycosyl hydrolase 62 family.</text>
</comment>
<dbReference type="EC" id="3.2.1.55" evidence="11"/>
<dbReference type="GO" id="GO:0046556">
    <property type="term" value="F:alpha-L-arabinofuranosidase activity"/>
    <property type="evidence" value="ECO:0007669"/>
    <property type="project" value="UniProtKB-UniRule"/>
</dbReference>
<comment type="catalytic activity">
    <reaction evidence="1 11">
        <text>Hydrolysis of terminal non-reducing alpha-L-arabinofuranoside residues in alpha-L-arabinosides.</text>
        <dbReference type="EC" id="3.2.1.55"/>
    </reaction>
</comment>
<evidence type="ECO:0000313" key="15">
    <source>
        <dbReference type="EMBL" id="KAK4446656.1"/>
    </source>
</evidence>
<evidence type="ECO:0000256" key="12">
    <source>
        <dbReference type="SAM" id="MobiDB-lite"/>
    </source>
</evidence>
<feature type="region of interest" description="Disordered" evidence="12">
    <location>
        <begin position="315"/>
        <end position="367"/>
    </location>
</feature>
<sequence length="394" mass="43039">MKFTTAAALLAPTLPLVHAACTLPSTYRWTSTGALAQPKSGWASLKDFTYVPYNGQHLVYGSYFGSTAYGSMNFGLFRNWTDMAAAPQNQMPFATVAPTLFFFRPKNLWILAYQWGATPFSYRTSTNPVDASSWSQAYPLFSGSITGSDTGPIDQTLIADSTHMYMFFCGDNGRIYRSRMPLGQFPANFGTAYDIIFDGPKNDFFEAVEVYTVEGQGSPLYLMIIESIGSRGQRYFRSYTATRLDGTWSPQATSESNPFAGKANAPSATWTDDISHGDLVRSKADETRAIDPCNLQLLYQGKAGTHQEYNKLPYRPGLLTLTNPGGSPPSNPNPQPPTTTVRPPSTTTAPAPGNGGGATAPRWGQCGGQGWTGPTRCEAPYECKFSNQWYSQCL</sequence>
<evidence type="ECO:0000256" key="8">
    <source>
        <dbReference type="ARBA" id="ARBA00023277"/>
    </source>
</evidence>
<dbReference type="PROSITE" id="PS00562">
    <property type="entry name" value="CBM1_1"/>
    <property type="match status" value="1"/>
</dbReference>
<dbReference type="PANTHER" id="PTHR40631">
    <property type="entry name" value="ALPHA-L-ARABINOFURANOSIDASE AXHA-2-RELATED"/>
    <property type="match status" value="1"/>
</dbReference>
<dbReference type="AlphaFoldDB" id="A0AAV9GG86"/>
<keyword evidence="4 11" id="KW-0964">Secreted</keyword>
<accession>A0AAV9GG86</accession>
<comment type="caution">
    <text evidence="15">The sequence shown here is derived from an EMBL/GenBank/DDBJ whole genome shotgun (WGS) entry which is preliminary data.</text>
</comment>